<organism evidence="1">
    <name type="scientific">viral metagenome</name>
    <dbReference type="NCBI Taxonomy" id="1070528"/>
    <lineage>
        <taxon>unclassified sequences</taxon>
        <taxon>metagenomes</taxon>
        <taxon>organismal metagenomes</taxon>
    </lineage>
</organism>
<dbReference type="PANTHER" id="PTHR36891">
    <property type="entry name" value="OS01G0127400 PROTEIN"/>
    <property type="match status" value="1"/>
</dbReference>
<dbReference type="PANTHER" id="PTHR36891:SF1">
    <property type="entry name" value="OS01G0127400 PROTEIN"/>
    <property type="match status" value="1"/>
</dbReference>
<dbReference type="Pfam" id="PF11805">
    <property type="entry name" value="DUF3326"/>
    <property type="match status" value="1"/>
</dbReference>
<protein>
    <recommendedName>
        <fullName evidence="2">DUF3326 domain-containing protein</fullName>
    </recommendedName>
</protein>
<gene>
    <name evidence="1" type="ORF">MM415B01546_0005</name>
</gene>
<sequence length="435" mass="48672">MIIYEKLIRIERPIFREWEELVCYYRNELYTHSSVVRFVVAKNKCTTNHEIEDFIEIGIVKDQPRTLQPLNFATTTKQFEKRHKDFNIVFIIPTGINARIGGHSGDGGAVARLFSSCCDNFITHPNVVNASDINELPENGWYVEGSVLSRFLMGTIGLRRPRANRICVLVKEHEDEVITNYSINAINAARANMGINISVVIKAKFDMESKILESGSGRAVGRIDLPTDVIRKLEECRNEYDVVAVTSPIYIDENIITDYFTNNNIVNPWGGCEAMLTHTLSSLLNNVQTAHSPMAFSRLEFDEVDKIGVVDPTKAAESVSVANLHCILKGLHRAPLISRKSDGDEEVLSVRDIDCIVSPVGCAGIPLLSAGINNIPVIMVEENTNLMKNDMKLFPPKDDIYYAKNYLEALGIVCAIKAGISLDTIKRPIKELRFV</sequence>
<evidence type="ECO:0008006" key="2">
    <source>
        <dbReference type="Google" id="ProtNLM"/>
    </source>
</evidence>
<name>A0A6M3IJY2_9ZZZZ</name>
<dbReference type="InterPro" id="IPR021763">
    <property type="entry name" value="DUF3326"/>
</dbReference>
<reference evidence="1" key="1">
    <citation type="submission" date="2020-03" db="EMBL/GenBank/DDBJ databases">
        <title>The deep terrestrial virosphere.</title>
        <authorList>
            <person name="Holmfeldt K."/>
            <person name="Nilsson E."/>
            <person name="Simone D."/>
            <person name="Lopez-Fernandez M."/>
            <person name="Wu X."/>
            <person name="de Brujin I."/>
            <person name="Lundin D."/>
            <person name="Andersson A."/>
            <person name="Bertilsson S."/>
            <person name="Dopson M."/>
        </authorList>
    </citation>
    <scope>NUCLEOTIDE SEQUENCE</scope>
    <source>
        <strain evidence="1">MM415B01546</strain>
    </source>
</reference>
<dbReference type="AlphaFoldDB" id="A0A6M3IJY2"/>
<accession>A0A6M3IJY2</accession>
<dbReference type="EMBL" id="MT141294">
    <property type="protein sequence ID" value="QJA57836.1"/>
    <property type="molecule type" value="Genomic_DNA"/>
</dbReference>
<evidence type="ECO:0000313" key="1">
    <source>
        <dbReference type="EMBL" id="QJA57836.1"/>
    </source>
</evidence>
<proteinExistence type="predicted"/>